<dbReference type="AlphaFoldDB" id="A0A183E289"/>
<proteinExistence type="predicted"/>
<accession>A0A183E289</accession>
<reference evidence="1 2" key="2">
    <citation type="submission" date="2018-11" db="EMBL/GenBank/DDBJ databases">
        <authorList>
            <consortium name="Pathogen Informatics"/>
        </authorList>
    </citation>
    <scope>NUCLEOTIDE SEQUENCE [LARGE SCALE GENOMIC DNA]</scope>
</reference>
<dbReference type="Proteomes" id="UP000271098">
    <property type="component" value="Unassembled WGS sequence"/>
</dbReference>
<evidence type="ECO:0000313" key="2">
    <source>
        <dbReference type="Proteomes" id="UP000271098"/>
    </source>
</evidence>
<dbReference type="WBParaSite" id="GPUH_0001510001-mRNA-1">
    <property type="protein sequence ID" value="GPUH_0001510001-mRNA-1"/>
    <property type="gene ID" value="GPUH_0001510001"/>
</dbReference>
<evidence type="ECO:0000313" key="1">
    <source>
        <dbReference type="EMBL" id="VDN25324.1"/>
    </source>
</evidence>
<keyword evidence="2" id="KW-1185">Reference proteome</keyword>
<name>A0A183E289_9BILA</name>
<gene>
    <name evidence="1" type="ORF">GPUH_LOCUS15080</name>
</gene>
<protein>
    <submittedName>
        <fullName evidence="3">PLU-1 domain-containing protein</fullName>
    </submittedName>
</protein>
<dbReference type="EMBL" id="UYRT01082005">
    <property type="protein sequence ID" value="VDN25324.1"/>
    <property type="molecule type" value="Genomic_DNA"/>
</dbReference>
<reference evidence="3" key="1">
    <citation type="submission" date="2016-06" db="UniProtKB">
        <authorList>
            <consortium name="WormBaseParasite"/>
        </authorList>
    </citation>
    <scope>IDENTIFICATION</scope>
</reference>
<sequence length="147" mass="17334">MNKKWLLRTRCTAPFDARSFSQLSDEACEEFLTIRDNTTESLEQLAEKLRKWAKQQGSEFEVQVENRLLKRKEALKKAMESVSALQARDDVKEALREILKAANNYTLSAQEQWQHKDLVIQGLSKRTQRRVYDEIFRMCPFLCTYLI</sequence>
<organism evidence="3">
    <name type="scientific">Gongylonema pulchrum</name>
    <dbReference type="NCBI Taxonomy" id="637853"/>
    <lineage>
        <taxon>Eukaryota</taxon>
        <taxon>Metazoa</taxon>
        <taxon>Ecdysozoa</taxon>
        <taxon>Nematoda</taxon>
        <taxon>Chromadorea</taxon>
        <taxon>Rhabditida</taxon>
        <taxon>Spirurina</taxon>
        <taxon>Spiruromorpha</taxon>
        <taxon>Spiruroidea</taxon>
        <taxon>Gongylonematidae</taxon>
        <taxon>Gongylonema</taxon>
    </lineage>
</organism>
<evidence type="ECO:0000313" key="3">
    <source>
        <dbReference type="WBParaSite" id="GPUH_0001510001-mRNA-1"/>
    </source>
</evidence>